<keyword evidence="1" id="KW-1133">Transmembrane helix</keyword>
<evidence type="ECO:0000313" key="2">
    <source>
        <dbReference type="EMBL" id="ACB36013.1"/>
    </source>
</evidence>
<organism evidence="2 3">
    <name type="scientific">Leptothrix cholodnii (strain ATCC 51168 / LMG 8142 / SP-6)</name>
    <name type="common">Leptothrix discophora (strain SP-6)</name>
    <dbReference type="NCBI Taxonomy" id="395495"/>
    <lineage>
        <taxon>Bacteria</taxon>
        <taxon>Pseudomonadati</taxon>
        <taxon>Pseudomonadota</taxon>
        <taxon>Betaproteobacteria</taxon>
        <taxon>Burkholderiales</taxon>
        <taxon>Sphaerotilaceae</taxon>
        <taxon>Leptothrix</taxon>
    </lineage>
</organism>
<keyword evidence="3" id="KW-1185">Reference proteome</keyword>
<evidence type="ECO:0000313" key="3">
    <source>
        <dbReference type="Proteomes" id="UP000001693"/>
    </source>
</evidence>
<gene>
    <name evidence="2" type="ordered locus">Lcho_3759</name>
</gene>
<keyword evidence="1" id="KW-0812">Transmembrane</keyword>
<protein>
    <recommendedName>
        <fullName evidence="4">Transmembrane protein</fullName>
    </recommendedName>
</protein>
<reference evidence="2 3" key="1">
    <citation type="submission" date="2008-03" db="EMBL/GenBank/DDBJ databases">
        <title>Complete sequence of Leptothrix cholodnii SP-6.</title>
        <authorList>
            <consortium name="US DOE Joint Genome Institute"/>
            <person name="Copeland A."/>
            <person name="Lucas S."/>
            <person name="Lapidus A."/>
            <person name="Glavina del Rio T."/>
            <person name="Dalin E."/>
            <person name="Tice H."/>
            <person name="Bruce D."/>
            <person name="Goodwin L."/>
            <person name="Pitluck S."/>
            <person name="Chertkov O."/>
            <person name="Brettin T."/>
            <person name="Detter J.C."/>
            <person name="Han C."/>
            <person name="Kuske C.R."/>
            <person name="Schmutz J."/>
            <person name="Larimer F."/>
            <person name="Land M."/>
            <person name="Hauser L."/>
            <person name="Kyrpides N."/>
            <person name="Lykidis A."/>
            <person name="Emerson D."/>
            <person name="Richardson P."/>
        </authorList>
    </citation>
    <scope>NUCLEOTIDE SEQUENCE [LARGE SCALE GENOMIC DNA]</scope>
    <source>
        <strain evidence="3">ATCC 51168 / LMG 8142 / SP-6</strain>
    </source>
</reference>
<proteinExistence type="predicted"/>
<dbReference type="GO" id="GO:0005886">
    <property type="term" value="C:plasma membrane"/>
    <property type="evidence" value="ECO:0007669"/>
    <property type="project" value="TreeGrafter"/>
</dbReference>
<dbReference type="InterPro" id="IPR007383">
    <property type="entry name" value="DUF445"/>
</dbReference>
<dbReference type="PANTHER" id="PTHR38442">
    <property type="entry name" value="INNER MEMBRANE PROTEIN-RELATED"/>
    <property type="match status" value="1"/>
</dbReference>
<dbReference type="HOGENOM" id="CLU_036718_2_0_4"/>
<evidence type="ECO:0008006" key="4">
    <source>
        <dbReference type="Google" id="ProtNLM"/>
    </source>
</evidence>
<evidence type="ECO:0000256" key="1">
    <source>
        <dbReference type="SAM" id="Phobius"/>
    </source>
</evidence>
<sequence precursor="true">MNREDREDRQRARLQAMRRVATGLLVLMVGVFVLARAHAGEHPAWGYLAAFAEAAMIGAVADWFAVVALFRHPLGIPVWHTAIIPTRKDEIARTLGEFVESHFVTVDAIVARIRSHDPAAWLARWLAQPPNAERIGRWLSTAARQILASVDDRPIRALLRRSLTERLAACDLAAPVARFGGELVAEKRHHELFDWALRSTQDWLDSEGAEATLGVALDSVLDNRFLALFKGSAASRIRSGLKNLAEAAANDPQHPLRLRYDAFVAEWLTRLGNDPEVSRRLKDFQSATLDSPRLQSAFDGLWDELRNGLDADLSHQNPAIGRQASRVAREWGESLAGDSDRRARINDALVAAVIPLVADNRGKVAAFIQAQIDAWSKEEMTQRMELAVGRDLQFIRINGTLVGGLVGLALHFGVTLLQGP</sequence>
<dbReference type="eggNOG" id="COG2733">
    <property type="taxonomic scope" value="Bacteria"/>
</dbReference>
<name>B1Y5W7_LEPCP</name>
<accession>B1Y5W7</accession>
<dbReference type="EMBL" id="CP001013">
    <property type="protein sequence ID" value="ACB36013.1"/>
    <property type="molecule type" value="Genomic_DNA"/>
</dbReference>
<dbReference type="Pfam" id="PF04286">
    <property type="entry name" value="DUF445"/>
    <property type="match status" value="1"/>
</dbReference>
<feature type="transmembrane region" description="Helical" evidence="1">
    <location>
        <begin position="45"/>
        <end position="70"/>
    </location>
</feature>
<dbReference type="AlphaFoldDB" id="B1Y5W7"/>
<dbReference type="OrthoDB" id="9769590at2"/>
<dbReference type="Proteomes" id="UP000001693">
    <property type="component" value="Chromosome"/>
</dbReference>
<feature type="transmembrane region" description="Helical" evidence="1">
    <location>
        <begin position="394"/>
        <end position="414"/>
    </location>
</feature>
<dbReference type="PANTHER" id="PTHR38442:SF1">
    <property type="entry name" value="INNER MEMBRANE PROTEIN"/>
    <property type="match status" value="1"/>
</dbReference>
<dbReference type="RefSeq" id="WP_012348760.1">
    <property type="nucleotide sequence ID" value="NC_010524.1"/>
</dbReference>
<keyword evidence="1" id="KW-0472">Membrane</keyword>
<feature type="transmembrane region" description="Helical" evidence="1">
    <location>
        <begin position="20"/>
        <end position="39"/>
    </location>
</feature>
<dbReference type="KEGG" id="lch:Lcho_3759"/>